<name>A0A933P090_9HYPH</name>
<feature type="signal peptide" evidence="1">
    <location>
        <begin position="1"/>
        <end position="29"/>
    </location>
</feature>
<organism evidence="2 3">
    <name type="scientific">Devosia nanyangense</name>
    <dbReference type="NCBI Taxonomy" id="1228055"/>
    <lineage>
        <taxon>Bacteria</taxon>
        <taxon>Pseudomonadati</taxon>
        <taxon>Pseudomonadota</taxon>
        <taxon>Alphaproteobacteria</taxon>
        <taxon>Hyphomicrobiales</taxon>
        <taxon>Devosiaceae</taxon>
        <taxon>Devosia</taxon>
    </lineage>
</organism>
<evidence type="ECO:0000313" key="3">
    <source>
        <dbReference type="Proteomes" id="UP000782610"/>
    </source>
</evidence>
<reference evidence="2" key="1">
    <citation type="submission" date="2020-07" db="EMBL/GenBank/DDBJ databases">
        <title>Huge and variable diversity of episymbiotic CPR bacteria and DPANN archaea in groundwater ecosystems.</title>
        <authorList>
            <person name="He C.Y."/>
            <person name="Keren R."/>
            <person name="Whittaker M."/>
            <person name="Farag I.F."/>
            <person name="Doudna J."/>
            <person name="Cate J.H.D."/>
            <person name="Banfield J.F."/>
        </authorList>
    </citation>
    <scope>NUCLEOTIDE SEQUENCE</scope>
    <source>
        <strain evidence="2">NC_groundwater_1586_Pr3_B-0.1um_66_15</strain>
    </source>
</reference>
<proteinExistence type="predicted"/>
<dbReference type="AlphaFoldDB" id="A0A933P090"/>
<dbReference type="Proteomes" id="UP000782610">
    <property type="component" value="Unassembled WGS sequence"/>
</dbReference>
<dbReference type="EMBL" id="JACRAF010000057">
    <property type="protein sequence ID" value="MBI4923528.1"/>
    <property type="molecule type" value="Genomic_DNA"/>
</dbReference>
<comment type="caution">
    <text evidence="2">The sequence shown here is derived from an EMBL/GenBank/DDBJ whole genome shotgun (WGS) entry which is preliminary data.</text>
</comment>
<feature type="chain" id="PRO_5037749264" evidence="1">
    <location>
        <begin position="30"/>
        <end position="253"/>
    </location>
</feature>
<sequence>MQRRGGGWVGRMLLLMVAGLAGLPGTAAAQNSTVEPDFAIWDVQLGQPVTAIPDSVAAIIACGTNGGPMSIEIKSFGDWAQCTPEASGLREIAFTYDDENDYIARALELEYRALAGGTSVYAHPVIVSILVDDKGVSQGIRIVTDDRASDRERRVAVVLSKNFQARFGPWNLDCQDIPMREGEQKVGSEFIHQRCAGTNPDGSGQTVVIEGSYLRKKGQEGLSRETQQVNKGYYQSETRLELVNPPYLPSEGP</sequence>
<keyword evidence="1" id="KW-0732">Signal</keyword>
<gene>
    <name evidence="2" type="ORF">HY834_17450</name>
</gene>
<protein>
    <submittedName>
        <fullName evidence="2">Uncharacterized protein</fullName>
    </submittedName>
</protein>
<evidence type="ECO:0000256" key="1">
    <source>
        <dbReference type="SAM" id="SignalP"/>
    </source>
</evidence>
<evidence type="ECO:0000313" key="2">
    <source>
        <dbReference type="EMBL" id="MBI4923528.1"/>
    </source>
</evidence>
<accession>A0A933P090</accession>